<dbReference type="eggNOG" id="arCOG01084">
    <property type="taxonomic scope" value="Archaea"/>
</dbReference>
<dbReference type="GeneID" id="14375569"/>
<protein>
    <recommendedName>
        <fullName evidence="3">MazG nucleotide pyrophosphohydrolase family protein</fullName>
    </recommendedName>
</protein>
<accession>L0IAE0</accession>
<dbReference type="KEGG" id="hru:Halru_0261"/>
<dbReference type="STRING" id="797302.Halru_0261"/>
<dbReference type="HOGENOM" id="CLU_1574930_0_0_2"/>
<dbReference type="OrthoDB" id="350855at2157"/>
<name>L0IAE0_HALRX</name>
<dbReference type="EMBL" id="CP003050">
    <property type="protein sequence ID" value="AGB14907.1"/>
    <property type="molecule type" value="Genomic_DNA"/>
</dbReference>
<evidence type="ECO:0000313" key="2">
    <source>
        <dbReference type="Proteomes" id="UP000010846"/>
    </source>
</evidence>
<gene>
    <name evidence="1" type="ordered locus">Halru_0261</name>
</gene>
<dbReference type="RefSeq" id="WP_015299603.1">
    <property type="nucleotide sequence ID" value="NC_019964.1"/>
</dbReference>
<reference evidence="1" key="1">
    <citation type="submission" date="2011-09" db="EMBL/GenBank/DDBJ databases">
        <title>Complete sequence of Halovivax ruber XH-70.</title>
        <authorList>
            <consortium name="US DOE Joint Genome Institute"/>
            <person name="Lucas S."/>
            <person name="Han J."/>
            <person name="Lapidus A."/>
            <person name="Cheng J.-F."/>
            <person name="Goodwin L."/>
            <person name="Pitluck S."/>
            <person name="Peters L."/>
            <person name="Mikhailova N."/>
            <person name="Davenport K."/>
            <person name="Detter J.C."/>
            <person name="Han C."/>
            <person name="Tapia R."/>
            <person name="Land M."/>
            <person name="Hauser L."/>
            <person name="Kyrpides N."/>
            <person name="Ivanova N."/>
            <person name="Pagani I."/>
            <person name="Sproer C."/>
            <person name="Anderson I."/>
            <person name="Woyke T."/>
        </authorList>
    </citation>
    <scope>NUCLEOTIDE SEQUENCE</scope>
    <source>
        <strain evidence="1">XH-70</strain>
    </source>
</reference>
<proteinExistence type="predicted"/>
<dbReference type="Proteomes" id="UP000010846">
    <property type="component" value="Chromosome"/>
</dbReference>
<evidence type="ECO:0000313" key="1">
    <source>
        <dbReference type="EMBL" id="AGB14907.1"/>
    </source>
</evidence>
<keyword evidence="2" id="KW-1185">Reference proteome</keyword>
<evidence type="ECO:0008006" key="3">
    <source>
        <dbReference type="Google" id="ProtNLM"/>
    </source>
</evidence>
<dbReference type="AlphaFoldDB" id="L0IAE0"/>
<organism evidence="1 2">
    <name type="scientific">Halovivax ruber (strain DSM 18193 / JCM 13892 / XH-70)</name>
    <dbReference type="NCBI Taxonomy" id="797302"/>
    <lineage>
        <taxon>Archaea</taxon>
        <taxon>Methanobacteriati</taxon>
        <taxon>Methanobacteriota</taxon>
        <taxon>Stenosarchaea group</taxon>
        <taxon>Halobacteria</taxon>
        <taxon>Halobacteriales</taxon>
        <taxon>Natrialbaceae</taxon>
        <taxon>Halovivax</taxon>
    </lineage>
</organism>
<sequence length="169" mass="18925">MTTFRHLQRAVGEWSERQFGEQSAVNPLLGVGEEYGELVDQLDATDRVTAAEHDCVGDMLVFMADFCHRRGHEYQAAFEADGTDEFPFEDPLDGVAAAIGALDRSVLKRRQGIRLDDDRVGAAAERRALAAFLDHLGDFANRRGYSLETCIDVAWHEEVRHREWDGSSA</sequence>